<keyword evidence="3" id="KW-0238">DNA-binding</keyword>
<evidence type="ECO:0000256" key="3">
    <source>
        <dbReference type="ARBA" id="ARBA00023125"/>
    </source>
</evidence>
<dbReference type="PANTHER" id="PTHR30427">
    <property type="entry name" value="TRANSCRIPTIONAL ACTIVATOR PROTEIN LYSR"/>
    <property type="match status" value="1"/>
</dbReference>
<dbReference type="Gene3D" id="1.10.10.10">
    <property type="entry name" value="Winged helix-like DNA-binding domain superfamily/Winged helix DNA-binding domain"/>
    <property type="match status" value="1"/>
</dbReference>
<proteinExistence type="inferred from homology"/>
<dbReference type="SUPFAM" id="SSF53850">
    <property type="entry name" value="Periplasmic binding protein-like II"/>
    <property type="match status" value="1"/>
</dbReference>
<evidence type="ECO:0000256" key="4">
    <source>
        <dbReference type="ARBA" id="ARBA00023163"/>
    </source>
</evidence>
<organism evidence="6 7">
    <name type="scientific">Kushneria pakistanensis</name>
    <dbReference type="NCBI Taxonomy" id="1508770"/>
    <lineage>
        <taxon>Bacteria</taxon>
        <taxon>Pseudomonadati</taxon>
        <taxon>Pseudomonadota</taxon>
        <taxon>Gammaproteobacteria</taxon>
        <taxon>Oceanospirillales</taxon>
        <taxon>Halomonadaceae</taxon>
        <taxon>Kushneria</taxon>
    </lineage>
</organism>
<dbReference type="PROSITE" id="PS50931">
    <property type="entry name" value="HTH_LYSR"/>
    <property type="match status" value="1"/>
</dbReference>
<gene>
    <name evidence="6" type="ORF">GCM10010082_00760</name>
</gene>
<comment type="caution">
    <text evidence="6">The sequence shown here is derived from an EMBL/GenBank/DDBJ whole genome shotgun (WGS) entry which is preliminary data.</text>
</comment>
<evidence type="ECO:0000259" key="5">
    <source>
        <dbReference type="PROSITE" id="PS50931"/>
    </source>
</evidence>
<dbReference type="InterPro" id="IPR036388">
    <property type="entry name" value="WH-like_DNA-bd_sf"/>
</dbReference>
<evidence type="ECO:0000256" key="1">
    <source>
        <dbReference type="ARBA" id="ARBA00009437"/>
    </source>
</evidence>
<dbReference type="InterPro" id="IPR036390">
    <property type="entry name" value="WH_DNA-bd_sf"/>
</dbReference>
<accession>A0ABQ3F995</accession>
<evidence type="ECO:0000256" key="2">
    <source>
        <dbReference type="ARBA" id="ARBA00023015"/>
    </source>
</evidence>
<dbReference type="InterPro" id="IPR000847">
    <property type="entry name" value="LysR_HTH_N"/>
</dbReference>
<dbReference type="Pfam" id="PF03466">
    <property type="entry name" value="LysR_substrate"/>
    <property type="match status" value="1"/>
</dbReference>
<dbReference type="InterPro" id="IPR005119">
    <property type="entry name" value="LysR_subst-bd"/>
</dbReference>
<dbReference type="RefSeq" id="WP_189513970.1">
    <property type="nucleotide sequence ID" value="NZ_BMZM01000001.1"/>
</dbReference>
<evidence type="ECO:0000313" key="7">
    <source>
        <dbReference type="Proteomes" id="UP000604243"/>
    </source>
</evidence>
<comment type="similarity">
    <text evidence="1">Belongs to the LysR transcriptional regulatory family.</text>
</comment>
<feature type="domain" description="HTH lysR-type" evidence="5">
    <location>
        <begin position="1"/>
        <end position="58"/>
    </location>
</feature>
<dbReference type="Pfam" id="PF00126">
    <property type="entry name" value="HTH_1"/>
    <property type="match status" value="1"/>
</dbReference>
<keyword evidence="4" id="KW-0804">Transcription</keyword>
<dbReference type="Proteomes" id="UP000604243">
    <property type="component" value="Unassembled WGS sequence"/>
</dbReference>
<sequence>MKLRHIEIFHALISCGSVSAAARHLNVSQPSVTRTLAHAESVLGVSLFKRHPRGLTPTPEALRLWPAIETAVRQLNVVEQLGRQLRHGIDQTLRLGASHALGHLIMPKALITLQKTLPALEIELVTSHFSTLCEELLAHHLDLALTFAQPAPEGIQCEHLMQAPMKALLPSGMVAPCPVTLEWLNAHGLILMPGDDPLGTLLDNALSEARLIPATRLRIKTYSVIAEMVMAGGGTGIVDPFTAERYRDRLQVLPLAPALNMDVALLSASHVPLPHSAHRLRTLIIEQLNGVTSD</sequence>
<reference evidence="7" key="1">
    <citation type="journal article" date="2019" name="Int. J. Syst. Evol. Microbiol.">
        <title>The Global Catalogue of Microorganisms (GCM) 10K type strain sequencing project: providing services to taxonomists for standard genome sequencing and annotation.</title>
        <authorList>
            <consortium name="The Broad Institute Genomics Platform"/>
            <consortium name="The Broad Institute Genome Sequencing Center for Infectious Disease"/>
            <person name="Wu L."/>
            <person name="Ma J."/>
        </authorList>
    </citation>
    <scope>NUCLEOTIDE SEQUENCE [LARGE SCALE GENOMIC DNA]</scope>
    <source>
        <strain evidence="7">KCTC 42082</strain>
    </source>
</reference>
<dbReference type="PANTHER" id="PTHR30427:SF1">
    <property type="entry name" value="TRANSCRIPTIONAL ACTIVATOR PROTEIN LYSR"/>
    <property type="match status" value="1"/>
</dbReference>
<name>A0ABQ3F995_9GAMM</name>
<keyword evidence="2" id="KW-0805">Transcription regulation</keyword>
<dbReference type="PRINTS" id="PR00039">
    <property type="entry name" value="HTHLYSR"/>
</dbReference>
<keyword evidence="7" id="KW-1185">Reference proteome</keyword>
<dbReference type="SUPFAM" id="SSF46785">
    <property type="entry name" value="Winged helix' DNA-binding domain"/>
    <property type="match status" value="1"/>
</dbReference>
<dbReference type="Gene3D" id="3.40.190.290">
    <property type="match status" value="1"/>
</dbReference>
<evidence type="ECO:0000313" key="6">
    <source>
        <dbReference type="EMBL" id="GHC14501.1"/>
    </source>
</evidence>
<protein>
    <submittedName>
        <fullName evidence="6">Transcriptional regulator</fullName>
    </submittedName>
</protein>
<dbReference type="EMBL" id="BMZM01000001">
    <property type="protein sequence ID" value="GHC14501.1"/>
    <property type="molecule type" value="Genomic_DNA"/>
</dbReference>